<dbReference type="EMBL" id="JBDXSU010000004">
    <property type="protein sequence ID" value="MFB5189910.1"/>
    <property type="molecule type" value="Genomic_DNA"/>
</dbReference>
<organism evidence="6 7">
    <name type="scientific">Alicyclobacillus fastidiosus</name>
    <dbReference type="NCBI Taxonomy" id="392011"/>
    <lineage>
        <taxon>Bacteria</taxon>
        <taxon>Bacillati</taxon>
        <taxon>Bacillota</taxon>
        <taxon>Bacilli</taxon>
        <taxon>Bacillales</taxon>
        <taxon>Alicyclobacillaceae</taxon>
        <taxon>Alicyclobacillus</taxon>
    </lineage>
</organism>
<evidence type="ECO:0000256" key="5">
    <source>
        <dbReference type="SAM" id="Phobius"/>
    </source>
</evidence>
<reference evidence="6 7" key="1">
    <citation type="journal article" date="2024" name="Int. J. Mol. Sci.">
        <title>Exploration of Alicyclobacillus spp. Genome in Search of Antibiotic Resistance.</title>
        <authorList>
            <person name="Bucka-Kolendo J."/>
            <person name="Kiousi D.E."/>
            <person name="Dekowska A."/>
            <person name="Mikolajczuk-Szczyrba A."/>
            <person name="Karadedos D.M."/>
            <person name="Michael P."/>
            <person name="Galanis A."/>
            <person name="Sokolowska B."/>
        </authorList>
    </citation>
    <scope>NUCLEOTIDE SEQUENCE [LARGE SCALE GENOMIC DNA]</scope>
    <source>
        <strain evidence="6 7">KKP 3000</strain>
    </source>
</reference>
<evidence type="ECO:0000313" key="7">
    <source>
        <dbReference type="Proteomes" id="UP001579974"/>
    </source>
</evidence>
<feature type="transmembrane region" description="Helical" evidence="5">
    <location>
        <begin position="145"/>
        <end position="168"/>
    </location>
</feature>
<keyword evidence="3 5" id="KW-1133">Transmembrane helix</keyword>
<keyword evidence="2 5" id="KW-0812">Transmembrane</keyword>
<sequence length="225" mass="24215">MAIEIVSFLVTVLFFVLCRWIYKQAKFDLLTPILTTPILLVLVLLVAHIPYGSYRAGTSIITYFLQPATVAFAVPLYQNFQLLRKNVLEMVVSICSGVVIAISVAFFLGKVLHLNLTLIKSMVPKSITTPIAMDVSTAIGGNPTLTAVFVIITALTGITIGPVVIRLLRVRTPIARGVLFGTSSHSAGTSKAFEYGEVEGAMSSISMIIAAIVTLFIAPYLVPAL</sequence>
<dbReference type="PANTHER" id="PTHR30249">
    <property type="entry name" value="PUTATIVE SEROTONIN TRANSPORTER"/>
    <property type="match status" value="1"/>
</dbReference>
<evidence type="ECO:0000256" key="1">
    <source>
        <dbReference type="ARBA" id="ARBA00004141"/>
    </source>
</evidence>
<keyword evidence="4 5" id="KW-0472">Membrane</keyword>
<dbReference type="InterPro" id="IPR007300">
    <property type="entry name" value="CidB/LrgB"/>
</dbReference>
<comment type="subcellular location">
    <subcellularLocation>
        <location evidence="1">Membrane</location>
        <topology evidence="1">Multi-pass membrane protein</topology>
    </subcellularLocation>
</comment>
<evidence type="ECO:0000256" key="3">
    <source>
        <dbReference type="ARBA" id="ARBA00022989"/>
    </source>
</evidence>
<dbReference type="PANTHER" id="PTHR30249:SF3">
    <property type="entry name" value="MUREIN HYDROLASE EXPORT REGULATOR"/>
    <property type="match status" value="1"/>
</dbReference>
<gene>
    <name evidence="6" type="ORF">KKP3000_003301</name>
</gene>
<dbReference type="RefSeq" id="WP_275476287.1">
    <property type="nucleotide sequence ID" value="NZ_CP162940.1"/>
</dbReference>
<evidence type="ECO:0000256" key="4">
    <source>
        <dbReference type="ARBA" id="ARBA00023136"/>
    </source>
</evidence>
<accession>A0ABV5ACC0</accession>
<feature type="transmembrane region" description="Helical" evidence="5">
    <location>
        <begin position="6"/>
        <end position="22"/>
    </location>
</feature>
<feature type="transmembrane region" description="Helical" evidence="5">
    <location>
        <begin position="29"/>
        <end position="49"/>
    </location>
</feature>
<comment type="caution">
    <text evidence="6">The sequence shown here is derived from an EMBL/GenBank/DDBJ whole genome shotgun (WGS) entry which is preliminary data.</text>
</comment>
<feature type="transmembrane region" description="Helical" evidence="5">
    <location>
        <begin position="61"/>
        <end position="80"/>
    </location>
</feature>
<dbReference type="Proteomes" id="UP001579974">
    <property type="component" value="Unassembled WGS sequence"/>
</dbReference>
<name>A0ABV5ACC0_9BACL</name>
<evidence type="ECO:0000256" key="2">
    <source>
        <dbReference type="ARBA" id="ARBA00022692"/>
    </source>
</evidence>
<protein>
    <submittedName>
        <fullName evidence="6">LrgB family protein</fullName>
    </submittedName>
</protein>
<dbReference type="Pfam" id="PF04172">
    <property type="entry name" value="LrgB"/>
    <property type="match status" value="1"/>
</dbReference>
<proteinExistence type="predicted"/>
<evidence type="ECO:0000313" key="6">
    <source>
        <dbReference type="EMBL" id="MFB5189910.1"/>
    </source>
</evidence>
<feature type="transmembrane region" description="Helical" evidence="5">
    <location>
        <begin position="87"/>
        <end position="108"/>
    </location>
</feature>
<feature type="transmembrane region" description="Helical" evidence="5">
    <location>
        <begin position="201"/>
        <end position="222"/>
    </location>
</feature>
<keyword evidence="7" id="KW-1185">Reference proteome</keyword>